<feature type="domain" description="Nudix hydrolase" evidence="1">
    <location>
        <begin position="44"/>
        <end position="134"/>
    </location>
</feature>
<name>A0A1D9LGF6_9NEIS</name>
<evidence type="ECO:0000259" key="1">
    <source>
        <dbReference type="Pfam" id="PF00293"/>
    </source>
</evidence>
<protein>
    <submittedName>
        <fullName evidence="2">NUDIX hydrolase</fullName>
    </submittedName>
</protein>
<evidence type="ECO:0000313" key="3">
    <source>
        <dbReference type="Proteomes" id="UP000178776"/>
    </source>
</evidence>
<evidence type="ECO:0000313" key="2">
    <source>
        <dbReference type="EMBL" id="AOZ50330.1"/>
    </source>
</evidence>
<organism evidence="2 3">
    <name type="scientific">Chromobacterium vaccinii</name>
    <dbReference type="NCBI Taxonomy" id="1108595"/>
    <lineage>
        <taxon>Bacteria</taxon>
        <taxon>Pseudomonadati</taxon>
        <taxon>Pseudomonadota</taxon>
        <taxon>Betaproteobacteria</taxon>
        <taxon>Neisseriales</taxon>
        <taxon>Chromobacteriaceae</taxon>
        <taxon>Chromobacterium</taxon>
    </lineage>
</organism>
<dbReference type="Gene3D" id="3.90.79.10">
    <property type="entry name" value="Nucleoside Triphosphate Pyrophosphohydrolase"/>
    <property type="match status" value="1"/>
</dbReference>
<dbReference type="InterPro" id="IPR000086">
    <property type="entry name" value="NUDIX_hydrolase_dom"/>
</dbReference>
<accession>A0A1D9LGF6</accession>
<gene>
    <name evidence="2" type="ORF">BKX93_10185</name>
</gene>
<dbReference type="SUPFAM" id="SSF55811">
    <property type="entry name" value="Nudix"/>
    <property type="match status" value="1"/>
</dbReference>
<proteinExistence type="predicted"/>
<sequence>MPHRPSVSPEAVLQAIETLREAVGSARDGLPEEVFLFVSSLTPMVNVDLLIRDDQGRTLLTWRHDRFYGPGWHIPGGIIRFKESSAERIAAVAAKELGVEAAFDPRPLCQHEIVNHSRDVRGHFISLLHECRLRTPPDEARRFDPASPRDGDWAWHRRCPDNLIRVHEIYRAFIDGEQGGSPLPSAQVSLGQAENHIRNAHTENRAAR</sequence>
<dbReference type="STRING" id="1108595.BKX93_10185"/>
<keyword evidence="2" id="KW-0378">Hydrolase</keyword>
<dbReference type="AlphaFoldDB" id="A0A1D9LGF6"/>
<dbReference type="KEGG" id="cvc:BKX93_10185"/>
<dbReference type="EMBL" id="CP017707">
    <property type="protein sequence ID" value="AOZ50330.1"/>
    <property type="molecule type" value="Genomic_DNA"/>
</dbReference>
<reference evidence="2 3" key="1">
    <citation type="submission" date="2016-10" db="EMBL/GenBank/DDBJ databases">
        <title>Chromobacterium muskegensis sp. nov., an insecticidal bacterium isolated from Sphagnum bogs.</title>
        <authorList>
            <person name="Sparks M.E."/>
            <person name="Blackburn M.B."/>
            <person name="Gundersen-Rindal D.E."/>
            <person name="Mitchell A."/>
            <person name="Farrar R."/>
            <person name="Kuhar D."/>
        </authorList>
    </citation>
    <scope>NUCLEOTIDE SEQUENCE [LARGE SCALE GENOMIC DNA]</scope>
    <source>
        <strain evidence="2 3">21-1</strain>
    </source>
</reference>
<dbReference type="InterPro" id="IPR015797">
    <property type="entry name" value="NUDIX_hydrolase-like_dom_sf"/>
</dbReference>
<dbReference type="Proteomes" id="UP000178776">
    <property type="component" value="Chromosome"/>
</dbReference>
<dbReference type="Pfam" id="PF00293">
    <property type="entry name" value="NUDIX"/>
    <property type="match status" value="1"/>
</dbReference>
<dbReference type="GO" id="GO:0016787">
    <property type="term" value="F:hydrolase activity"/>
    <property type="evidence" value="ECO:0007669"/>
    <property type="project" value="UniProtKB-KW"/>
</dbReference>
<dbReference type="RefSeq" id="WP_046167898.1">
    <property type="nucleotide sequence ID" value="NZ_JZJJ01000031.1"/>
</dbReference>